<keyword evidence="11" id="KW-0695">RNA-directed DNA polymerase</keyword>
<keyword evidence="9" id="KW-0460">Magnesium</keyword>
<dbReference type="Gene3D" id="3.10.10.10">
    <property type="entry name" value="HIV Type 1 Reverse Transcriptase, subunit A, domain 1"/>
    <property type="match status" value="1"/>
</dbReference>
<feature type="domain" description="Reverse transcriptase" evidence="18">
    <location>
        <begin position="463"/>
        <end position="642"/>
    </location>
</feature>
<dbReference type="PANTHER" id="PTHR37984">
    <property type="entry name" value="PROTEIN CBG26694"/>
    <property type="match status" value="1"/>
</dbReference>
<dbReference type="Gene3D" id="3.30.70.270">
    <property type="match status" value="2"/>
</dbReference>
<evidence type="ECO:0000256" key="4">
    <source>
        <dbReference type="ARBA" id="ARBA00022722"/>
    </source>
</evidence>
<dbReference type="InterPro" id="IPR021109">
    <property type="entry name" value="Peptidase_aspartic_dom_sf"/>
</dbReference>
<dbReference type="GO" id="GO:0004519">
    <property type="term" value="F:endonuclease activity"/>
    <property type="evidence" value="ECO:0007669"/>
    <property type="project" value="UniProtKB-KW"/>
</dbReference>
<evidence type="ECO:0000256" key="15">
    <source>
        <dbReference type="ARBA" id="ARBA00023268"/>
    </source>
</evidence>
<dbReference type="EMBL" id="GQ252884">
    <property type="protein sequence ID" value="ADB85398.1"/>
    <property type="molecule type" value="Genomic_DNA"/>
</dbReference>
<keyword evidence="5" id="KW-0479">Metal-binding</keyword>
<keyword evidence="13" id="KW-0238">DNA-binding</keyword>
<evidence type="ECO:0000256" key="11">
    <source>
        <dbReference type="ARBA" id="ARBA00022918"/>
    </source>
</evidence>
<evidence type="ECO:0000256" key="6">
    <source>
        <dbReference type="ARBA" id="ARBA00022750"/>
    </source>
</evidence>
<keyword evidence="8" id="KW-0378">Hydrolase</keyword>
<dbReference type="GO" id="GO:0003887">
    <property type="term" value="F:DNA-directed DNA polymerase activity"/>
    <property type="evidence" value="ECO:0007669"/>
    <property type="project" value="UniProtKB-KW"/>
</dbReference>
<evidence type="ECO:0000256" key="16">
    <source>
        <dbReference type="SAM" id="Coils"/>
    </source>
</evidence>
<dbReference type="SUPFAM" id="SSF50630">
    <property type="entry name" value="Acid proteases"/>
    <property type="match status" value="1"/>
</dbReference>
<dbReference type="GO" id="GO:0003677">
    <property type="term" value="F:DNA binding"/>
    <property type="evidence" value="ECO:0007669"/>
    <property type="project" value="UniProtKB-KW"/>
</dbReference>
<dbReference type="Gene3D" id="1.10.340.70">
    <property type="match status" value="1"/>
</dbReference>
<evidence type="ECO:0000256" key="10">
    <source>
        <dbReference type="ARBA" id="ARBA00022908"/>
    </source>
</evidence>
<dbReference type="FunFam" id="3.30.420.10:FF:000032">
    <property type="entry name" value="Retrovirus-related Pol polyprotein from transposon 297-like Protein"/>
    <property type="match status" value="1"/>
</dbReference>
<dbReference type="Pfam" id="PF24626">
    <property type="entry name" value="SH3_Tf2-1"/>
    <property type="match status" value="1"/>
</dbReference>
<dbReference type="Pfam" id="PF00665">
    <property type="entry name" value="rve"/>
    <property type="match status" value="1"/>
</dbReference>
<dbReference type="FunFam" id="3.10.10.10:FF:000007">
    <property type="entry name" value="Retrovirus-related Pol polyprotein from transposon 17.6-like Protein"/>
    <property type="match status" value="1"/>
</dbReference>
<name>D3IVQ8_PHYED</name>
<dbReference type="SUPFAM" id="SSF56672">
    <property type="entry name" value="DNA/RNA polymerases"/>
    <property type="match status" value="1"/>
</dbReference>
<evidence type="ECO:0000256" key="2">
    <source>
        <dbReference type="ARBA" id="ARBA00022679"/>
    </source>
</evidence>
<protein>
    <submittedName>
        <fullName evidence="20">Putative retrotransposon protein</fullName>
    </submittedName>
</protein>
<dbReference type="Pfam" id="PF17919">
    <property type="entry name" value="RT_RNaseH_2"/>
    <property type="match status" value="1"/>
</dbReference>
<dbReference type="InterPro" id="IPR012337">
    <property type="entry name" value="RNaseH-like_sf"/>
</dbReference>
<evidence type="ECO:0000256" key="3">
    <source>
        <dbReference type="ARBA" id="ARBA00022695"/>
    </source>
</evidence>
<keyword evidence="16" id="KW-0175">Coiled coil</keyword>
<evidence type="ECO:0000313" key="20">
    <source>
        <dbReference type="EMBL" id="ADB85398.1"/>
    </source>
</evidence>
<evidence type="ECO:0000256" key="13">
    <source>
        <dbReference type="ARBA" id="ARBA00023125"/>
    </source>
</evidence>
<keyword evidence="4" id="KW-0540">Nuclease</keyword>
<dbReference type="InterPro" id="IPR043502">
    <property type="entry name" value="DNA/RNA_pol_sf"/>
</dbReference>
<dbReference type="Gene3D" id="2.40.70.10">
    <property type="entry name" value="Acid Proteases"/>
    <property type="match status" value="1"/>
</dbReference>
<dbReference type="Gene3D" id="3.10.20.370">
    <property type="match status" value="1"/>
</dbReference>
<evidence type="ECO:0000259" key="19">
    <source>
        <dbReference type="PROSITE" id="PS50994"/>
    </source>
</evidence>
<evidence type="ECO:0000256" key="1">
    <source>
        <dbReference type="ARBA" id="ARBA00022670"/>
    </source>
</evidence>
<dbReference type="PROSITE" id="PS50994">
    <property type="entry name" value="INTEGRASE"/>
    <property type="match status" value="1"/>
</dbReference>
<feature type="region of interest" description="Disordered" evidence="17">
    <location>
        <begin position="189"/>
        <end position="209"/>
    </location>
</feature>
<dbReference type="InterPro" id="IPR043128">
    <property type="entry name" value="Rev_trsase/Diguanyl_cyclase"/>
</dbReference>
<dbReference type="Pfam" id="PF17921">
    <property type="entry name" value="Integrase_H2C2"/>
    <property type="match status" value="1"/>
</dbReference>
<accession>D3IVQ8</accession>
<dbReference type="GO" id="GO:0004190">
    <property type="term" value="F:aspartic-type endopeptidase activity"/>
    <property type="evidence" value="ECO:0007669"/>
    <property type="project" value="UniProtKB-KW"/>
</dbReference>
<dbReference type="GO" id="GO:0003964">
    <property type="term" value="F:RNA-directed DNA polymerase activity"/>
    <property type="evidence" value="ECO:0007669"/>
    <property type="project" value="UniProtKB-KW"/>
</dbReference>
<evidence type="ECO:0000259" key="18">
    <source>
        <dbReference type="PROSITE" id="PS50878"/>
    </source>
</evidence>
<keyword evidence="7" id="KW-0255">Endonuclease</keyword>
<dbReference type="GO" id="GO:0006310">
    <property type="term" value="P:DNA recombination"/>
    <property type="evidence" value="ECO:0007669"/>
    <property type="project" value="UniProtKB-KW"/>
</dbReference>
<dbReference type="InterPro" id="IPR000477">
    <property type="entry name" value="RT_dom"/>
</dbReference>
<dbReference type="InterPro" id="IPR001584">
    <property type="entry name" value="Integrase_cat-core"/>
</dbReference>
<dbReference type="SUPFAM" id="SSF54160">
    <property type="entry name" value="Chromo domain-like"/>
    <property type="match status" value="1"/>
</dbReference>
<evidence type="ECO:0000256" key="7">
    <source>
        <dbReference type="ARBA" id="ARBA00022759"/>
    </source>
</evidence>
<keyword evidence="6" id="KW-0064">Aspartyl protease</keyword>
<keyword evidence="2" id="KW-0808">Transferase</keyword>
<proteinExistence type="predicted"/>
<sequence>MEAKSKVESMQQQLGELQTQVTGTSLKILTMADLGIQIQQYNLSISDYIDRFEELMAAYKGENPMQPEAFFVKCFINGLRQDIKHYLKPLKPQVLCEAYWMAKDMEKGAGAVARRGMSSSVVNTQKGGYNANLAKNRVQSVQNFQKKEVGNKPNTPFIPGICRYCGDKWFLGHRCKQYQQVNLMVSETEETAHPNVETEDDPPDTNECTVEETDPPEQLMHMQVSSQAVQGYSRFTTYTVEVKIGGRRGIALLDSGSTHTFMDLRFATKTTCRIMCNNLMKVTVAGGGSILTGSHVPEVKYSINGQVFCNSFKILKLKNYDMVLGCDWMYQHSPINIDLKTRRLTIMKDGKLAMILDDQSVSETARLLESNELEKLTGKGIMGYVIELQSLKGEERNNTVNTLYQNLIQTYMDIFKEPTDLPPERGCDHSIPIKDNSVPPNIRPYRVPHRQKNEMEQQIQNLLESSIIRPSTSPYASPAILVKKKDGSWRLCIDYRELNAQTIKNKYPIPVIEDLLDELFGAKVFSKLDLRSGYHQIRMNREDICKTAFNTYLGHYEYLVMPFGLTNAPATFQCLMNSIFAQYLRRFILVFFDDILIYSKNDEEHQEHLTIVLGLLRQHQLFAKLNKCVFAVSQVTYLGHVISGDGVATDPDKISTIVEWPKPQDLTQLRSFLGMTGYYRRFIRHYGVICRPLYDMLRKGGFDWKDPQDEAFVKLKLAMTTAPVLALPDFSENFTLETDASGTGIGGVLMQRGRPLAYFSRTLGVRAAAMSTYDREALAIIESLKRWRHYFLGTQLIIRTDQQSLKFMTDQKVAEGIQHKLMLRLLEFDYTIEYKKGKENKVADALSRRGNSVMAISIAVPSWIEAVTNSYQNDANCKELMEQLTLAPNADSGYTLNAGVLRYKGRIYVGKDPELRLNIIHSLHMSAVGGHSGRVATYQRVKHLFYWPGMKKEIHTMVRECAVCQRSKAEHCHYPGLLEPLPIPDMAWTHISMDFIEGLPSSKGKEVIFVVVDRFTKYAHSVPLSHPYSVQLVAQAFIDNIFKLHGFPIAIVSDRDRIFTSKLWQELFKSMKVQLRFSTAYHPQTDGQTERVNQCVESYLRCMAMQEPKKWVSWLPLAEWWYNTTFHTALKLSPFQALYGFPPPLINEVAIPGPEDNEARDFLEEKQVMLRRLKENLAQAQTRMKKYADLNRSERQLTVGDMVYLKMQPYRTTAFGLKQALKLTSIFYGPFRVMQRVGKVAYRLQLPEGVGIHPVFHISQLKQHCGANSIPSPELPMVGKDGKIKTEPSLVKETRAMPRNHTLVTQWLVQWANLPPEDASWEDASFIKSTFPEFYSQTVRSWFPDGST</sequence>
<dbReference type="Gene3D" id="3.30.420.10">
    <property type="entry name" value="Ribonuclease H-like superfamily/Ribonuclease H"/>
    <property type="match status" value="1"/>
</dbReference>
<dbReference type="PANTHER" id="PTHR37984:SF5">
    <property type="entry name" value="PROTEIN NYNRIN-LIKE"/>
    <property type="match status" value="1"/>
</dbReference>
<dbReference type="SUPFAM" id="SSF53098">
    <property type="entry name" value="Ribonuclease H-like"/>
    <property type="match status" value="1"/>
</dbReference>
<evidence type="ECO:0000256" key="17">
    <source>
        <dbReference type="SAM" id="MobiDB-lite"/>
    </source>
</evidence>
<dbReference type="InterPro" id="IPR056924">
    <property type="entry name" value="SH3_Tf2-1"/>
</dbReference>
<dbReference type="InterPro" id="IPR016197">
    <property type="entry name" value="Chromo-like_dom_sf"/>
</dbReference>
<dbReference type="CDD" id="cd01647">
    <property type="entry name" value="RT_LTR"/>
    <property type="match status" value="1"/>
</dbReference>
<dbReference type="PROSITE" id="PS50878">
    <property type="entry name" value="RT_POL"/>
    <property type="match status" value="1"/>
</dbReference>
<dbReference type="CDD" id="cd09274">
    <property type="entry name" value="RNase_HI_RT_Ty3"/>
    <property type="match status" value="1"/>
</dbReference>
<evidence type="ECO:0000256" key="8">
    <source>
        <dbReference type="ARBA" id="ARBA00022801"/>
    </source>
</evidence>
<dbReference type="InterPro" id="IPR050951">
    <property type="entry name" value="Retrovirus_Pol_polyprotein"/>
</dbReference>
<dbReference type="GO" id="GO:0015074">
    <property type="term" value="P:DNA integration"/>
    <property type="evidence" value="ECO:0007669"/>
    <property type="project" value="UniProtKB-KW"/>
</dbReference>
<keyword evidence="14" id="KW-0233">DNA recombination</keyword>
<dbReference type="Pfam" id="PF08284">
    <property type="entry name" value="RVP_2"/>
    <property type="match status" value="1"/>
</dbReference>
<reference evidence="20" key="1">
    <citation type="journal article" date="2010" name="J. Integr. Plant Biol.">
        <title>Insights into the bamboo genome: syntenic relationships to rice and sorghum.</title>
        <authorList>
            <person name="Gui Y.J."/>
            <person name="Zhou Y."/>
            <person name="Wang Y."/>
            <person name="Wang S."/>
            <person name="Wang S.Y."/>
            <person name="Hu Y."/>
            <person name="Bo S.P."/>
            <person name="Chen H."/>
            <person name="Zhou C.P."/>
            <person name="Ma N.X."/>
            <person name="Zhang T.Z."/>
            <person name="Fan L.J."/>
        </authorList>
    </citation>
    <scope>NUCLEOTIDE SEQUENCE</scope>
    <source>
        <tissue evidence="20">Shoot</tissue>
    </source>
</reference>
<dbReference type="CDD" id="cd00303">
    <property type="entry name" value="retropepsin_like"/>
    <property type="match status" value="1"/>
</dbReference>
<evidence type="ECO:0000256" key="12">
    <source>
        <dbReference type="ARBA" id="ARBA00022932"/>
    </source>
</evidence>
<evidence type="ECO:0000256" key="9">
    <source>
        <dbReference type="ARBA" id="ARBA00022842"/>
    </source>
</evidence>
<feature type="compositionally biased region" description="Acidic residues" evidence="17">
    <location>
        <begin position="197"/>
        <end position="209"/>
    </location>
</feature>
<dbReference type="InterPro" id="IPR041588">
    <property type="entry name" value="Integrase_H2C2"/>
</dbReference>
<evidence type="ECO:0000256" key="5">
    <source>
        <dbReference type="ARBA" id="ARBA00022723"/>
    </source>
</evidence>
<feature type="coiled-coil region" evidence="16">
    <location>
        <begin position="1163"/>
        <end position="1190"/>
    </location>
</feature>
<keyword evidence="1" id="KW-0645">Protease</keyword>
<feature type="domain" description="Integrase catalytic" evidence="19">
    <location>
        <begin position="978"/>
        <end position="1142"/>
    </location>
</feature>
<dbReference type="InterPro" id="IPR041577">
    <property type="entry name" value="RT_RNaseH_2"/>
</dbReference>
<keyword evidence="12" id="KW-0239">DNA-directed DNA polymerase</keyword>
<dbReference type="InterPro" id="IPR036397">
    <property type="entry name" value="RNaseH_sf"/>
</dbReference>
<dbReference type="Pfam" id="PF00078">
    <property type="entry name" value="RVT_1"/>
    <property type="match status" value="1"/>
</dbReference>
<keyword evidence="3" id="KW-0548">Nucleotidyltransferase</keyword>
<keyword evidence="15" id="KW-0511">Multifunctional enzyme</keyword>
<keyword evidence="10" id="KW-0229">DNA integration</keyword>
<organism evidence="20">
    <name type="scientific">Phyllostachys edulis</name>
    <name type="common">Tortoise shell bamboo</name>
    <name type="synonym">Bambusa edulis</name>
    <dbReference type="NCBI Taxonomy" id="38705"/>
    <lineage>
        <taxon>Eukaryota</taxon>
        <taxon>Viridiplantae</taxon>
        <taxon>Streptophyta</taxon>
        <taxon>Embryophyta</taxon>
        <taxon>Tracheophyta</taxon>
        <taxon>Spermatophyta</taxon>
        <taxon>Magnoliopsida</taxon>
        <taxon>Liliopsida</taxon>
        <taxon>Poales</taxon>
        <taxon>Poaceae</taxon>
        <taxon>BOP clade</taxon>
        <taxon>Bambusoideae</taxon>
        <taxon>Arundinarodae</taxon>
        <taxon>Arundinarieae</taxon>
        <taxon>Arundinariinae</taxon>
        <taxon>Phyllostachys</taxon>
    </lineage>
</organism>
<evidence type="ECO:0000256" key="14">
    <source>
        <dbReference type="ARBA" id="ARBA00023172"/>
    </source>
</evidence>
<dbReference type="GO" id="GO:0006508">
    <property type="term" value="P:proteolysis"/>
    <property type="evidence" value="ECO:0007669"/>
    <property type="project" value="UniProtKB-KW"/>
</dbReference>
<dbReference type="FunFam" id="3.30.70.270:FF:000020">
    <property type="entry name" value="Transposon Tf2-6 polyprotein-like Protein"/>
    <property type="match status" value="1"/>
</dbReference>
<dbReference type="GO" id="GO:0046872">
    <property type="term" value="F:metal ion binding"/>
    <property type="evidence" value="ECO:0007669"/>
    <property type="project" value="UniProtKB-KW"/>
</dbReference>